<feature type="compositionally biased region" description="Basic residues" evidence="2">
    <location>
        <begin position="19"/>
        <end position="29"/>
    </location>
</feature>
<reference evidence="3 4" key="1">
    <citation type="submission" date="2017-06" db="EMBL/GenBank/DDBJ databases">
        <title>Genome sequencing of cyanobaciteial culture collection at National Institute for Environmental Studies (NIES).</title>
        <authorList>
            <person name="Hirose Y."/>
            <person name="Shimura Y."/>
            <person name="Fujisawa T."/>
            <person name="Nakamura Y."/>
            <person name="Kawachi M."/>
        </authorList>
    </citation>
    <scope>NUCLEOTIDE SEQUENCE [LARGE SCALE GENOMIC DNA]</scope>
    <source>
        <strain evidence="3 4">NIES-23</strain>
    </source>
</reference>
<dbReference type="AlphaFoldDB" id="A0A1Z4KMP0"/>
<protein>
    <recommendedName>
        <fullName evidence="5">Cell division protein FtsL</fullName>
    </recommendedName>
</protein>
<sequence>MNAFQPSQFPQQPTPQHRPVPRPKRHLRQRSYRVMAIEATVKIGANIAISAAAAGALMQLVPHHSSQQTKLREVRVEVKQMEKRVSDLQAQLSRNLDSSQANSIRQQQGFRFAPNQIPIVLTNEEQVDTEASESLP</sequence>
<feature type="region of interest" description="Disordered" evidence="2">
    <location>
        <begin position="1"/>
        <end position="29"/>
    </location>
</feature>
<organism evidence="3 4">
    <name type="scientific">Trichormus variabilis NIES-23</name>
    <dbReference type="NCBI Taxonomy" id="1973479"/>
    <lineage>
        <taxon>Bacteria</taxon>
        <taxon>Bacillati</taxon>
        <taxon>Cyanobacteriota</taxon>
        <taxon>Cyanophyceae</taxon>
        <taxon>Nostocales</taxon>
        <taxon>Nostocaceae</taxon>
        <taxon>Trichormus</taxon>
    </lineage>
</organism>
<dbReference type="Proteomes" id="UP000217507">
    <property type="component" value="Chromosome"/>
</dbReference>
<accession>A0A1Z4KMP0</accession>
<keyword evidence="1" id="KW-0175">Coiled coil</keyword>
<evidence type="ECO:0008006" key="5">
    <source>
        <dbReference type="Google" id="ProtNLM"/>
    </source>
</evidence>
<evidence type="ECO:0000313" key="3">
    <source>
        <dbReference type="EMBL" id="BAY70271.1"/>
    </source>
</evidence>
<proteinExistence type="predicted"/>
<evidence type="ECO:0000313" key="4">
    <source>
        <dbReference type="Proteomes" id="UP000217507"/>
    </source>
</evidence>
<gene>
    <name evidence="3" type="ORF">NIES23_30740</name>
</gene>
<feature type="coiled-coil region" evidence="1">
    <location>
        <begin position="64"/>
        <end position="98"/>
    </location>
</feature>
<feature type="compositionally biased region" description="Low complexity" evidence="2">
    <location>
        <begin position="1"/>
        <end position="11"/>
    </location>
</feature>
<evidence type="ECO:0000256" key="2">
    <source>
        <dbReference type="SAM" id="MobiDB-lite"/>
    </source>
</evidence>
<dbReference type="EMBL" id="AP018216">
    <property type="protein sequence ID" value="BAY70271.1"/>
    <property type="molecule type" value="Genomic_DNA"/>
</dbReference>
<name>A0A1Z4KMP0_ANAVA</name>
<evidence type="ECO:0000256" key="1">
    <source>
        <dbReference type="SAM" id="Coils"/>
    </source>
</evidence>